<name>F8PF67_SERL3</name>
<dbReference type="AlphaFoldDB" id="F8PF67"/>
<evidence type="ECO:0000256" key="1">
    <source>
        <dbReference type="SAM" id="MobiDB-lite"/>
    </source>
</evidence>
<dbReference type="InParanoid" id="F8PF67"/>
<keyword evidence="3" id="KW-1185">Reference proteome</keyword>
<accession>F8PF67</accession>
<dbReference type="Proteomes" id="UP000008063">
    <property type="component" value="Unassembled WGS sequence"/>
</dbReference>
<gene>
    <name evidence="2" type="ORF">SERLA73DRAFT_174326</name>
</gene>
<protein>
    <submittedName>
        <fullName evidence="2">Uncharacterized protein</fullName>
    </submittedName>
</protein>
<dbReference type="OMA" id="TIVITPC"/>
<evidence type="ECO:0000313" key="2">
    <source>
        <dbReference type="EMBL" id="EGO05259.1"/>
    </source>
</evidence>
<sequence length="261" mass="28833">MLKRISQPAVRWFDLERAISYSAEEHSLSLDVDAFTSLVLSSDITWRGVAGVCGRTISPMYHGLQNMVQTDLDHVANLLSELEPLEEGEGGMQSSCVKEAADTSGVSKCPVAHGVRRDSHPPDIIQPRSCRKRRRSSTVNSPDPLIIRSAHPSIPTIVITPCPAQCRETSCWVPYQDGMFGARLTVPTHPVFNGTFPPLAPPRAGGGALPHMEKWRYVEGHWRAVVPTLEEQSGRGLFSKSTAGARRRSCRMYCRARSPQF</sequence>
<proteinExistence type="predicted"/>
<evidence type="ECO:0000313" key="3">
    <source>
        <dbReference type="Proteomes" id="UP000008063"/>
    </source>
</evidence>
<feature type="region of interest" description="Disordered" evidence="1">
    <location>
        <begin position="112"/>
        <end position="146"/>
    </location>
</feature>
<dbReference type="OrthoDB" id="3260913at2759"/>
<dbReference type="HOGENOM" id="CLU_1102873_0_0_1"/>
<dbReference type="EMBL" id="GL945474">
    <property type="protein sequence ID" value="EGO05259.1"/>
    <property type="molecule type" value="Genomic_DNA"/>
</dbReference>
<reference evidence="3" key="1">
    <citation type="journal article" date="2011" name="Science">
        <title>The plant cell wall-decomposing machinery underlies the functional diversity of forest fungi.</title>
        <authorList>
            <person name="Eastwood D.C."/>
            <person name="Floudas D."/>
            <person name="Binder M."/>
            <person name="Majcherczyk A."/>
            <person name="Schneider P."/>
            <person name="Aerts A."/>
            <person name="Asiegbu F.O."/>
            <person name="Baker S.E."/>
            <person name="Barry K."/>
            <person name="Bendiksby M."/>
            <person name="Blumentritt M."/>
            <person name="Coutinho P.M."/>
            <person name="Cullen D."/>
            <person name="de Vries R.P."/>
            <person name="Gathman A."/>
            <person name="Goodell B."/>
            <person name="Henrissat B."/>
            <person name="Ihrmark K."/>
            <person name="Kauserud H."/>
            <person name="Kohler A."/>
            <person name="LaButti K."/>
            <person name="Lapidus A."/>
            <person name="Lavin J.L."/>
            <person name="Lee Y.-H."/>
            <person name="Lindquist E."/>
            <person name="Lilly W."/>
            <person name="Lucas S."/>
            <person name="Morin E."/>
            <person name="Murat C."/>
            <person name="Oguiza J.A."/>
            <person name="Park J."/>
            <person name="Pisabarro A.G."/>
            <person name="Riley R."/>
            <person name="Rosling A."/>
            <person name="Salamov A."/>
            <person name="Schmidt O."/>
            <person name="Schmutz J."/>
            <person name="Skrede I."/>
            <person name="Stenlid J."/>
            <person name="Wiebenga A."/>
            <person name="Xie X."/>
            <person name="Kuees U."/>
            <person name="Hibbett D.S."/>
            <person name="Hoffmeister D."/>
            <person name="Hoegberg N."/>
            <person name="Martin F."/>
            <person name="Grigoriev I.V."/>
            <person name="Watkinson S.C."/>
        </authorList>
    </citation>
    <scope>NUCLEOTIDE SEQUENCE [LARGE SCALE GENOMIC DNA]</scope>
    <source>
        <strain evidence="3">strain S7.3</strain>
    </source>
</reference>
<organism evidence="3">
    <name type="scientific">Serpula lacrymans var. lacrymans (strain S7.3)</name>
    <name type="common">Dry rot fungus</name>
    <dbReference type="NCBI Taxonomy" id="936435"/>
    <lineage>
        <taxon>Eukaryota</taxon>
        <taxon>Fungi</taxon>
        <taxon>Dikarya</taxon>
        <taxon>Basidiomycota</taxon>
        <taxon>Agaricomycotina</taxon>
        <taxon>Agaricomycetes</taxon>
        <taxon>Agaricomycetidae</taxon>
        <taxon>Boletales</taxon>
        <taxon>Coniophorineae</taxon>
        <taxon>Serpulaceae</taxon>
        <taxon>Serpula</taxon>
    </lineage>
</organism>